<dbReference type="EMBL" id="SDJR01000007">
    <property type="protein sequence ID" value="RXR25036.1"/>
    <property type="molecule type" value="Genomic_DNA"/>
</dbReference>
<dbReference type="EMBL" id="SDJQ01000008">
    <property type="protein sequence ID" value="RXR35182.1"/>
    <property type="molecule type" value="Genomic_DNA"/>
</dbReference>
<dbReference type="OrthoDB" id="3240395at2"/>
<feature type="transmembrane region" description="Helical" evidence="2">
    <location>
        <begin position="47"/>
        <end position="67"/>
    </location>
</feature>
<keyword evidence="2" id="KW-0472">Membrane</keyword>
<feature type="transmembrane region" description="Helical" evidence="2">
    <location>
        <begin position="191"/>
        <end position="212"/>
    </location>
</feature>
<evidence type="ECO:0000313" key="6">
    <source>
        <dbReference type="Proteomes" id="UP000289805"/>
    </source>
</evidence>
<dbReference type="AlphaFoldDB" id="A0A4Q1KY22"/>
<keyword evidence="7" id="KW-1185">Reference proteome</keyword>
<dbReference type="Proteomes" id="UP000289805">
    <property type="component" value="Unassembled WGS sequence"/>
</dbReference>
<feature type="domain" description="Phosphatidic acid phosphatase type 2/haloperoxidase" evidence="3">
    <location>
        <begin position="127"/>
        <end position="233"/>
    </location>
</feature>
<keyword evidence="2" id="KW-1133">Transmembrane helix</keyword>
<dbReference type="SUPFAM" id="SSF48317">
    <property type="entry name" value="Acid phosphatase/Vanadium-dependent haloperoxidase"/>
    <property type="match status" value="1"/>
</dbReference>
<dbReference type="InterPro" id="IPR036938">
    <property type="entry name" value="PAP2/HPO_sf"/>
</dbReference>
<evidence type="ECO:0000313" key="5">
    <source>
        <dbReference type="EMBL" id="RXR35182.1"/>
    </source>
</evidence>
<dbReference type="Pfam" id="PF01569">
    <property type="entry name" value="PAP2"/>
    <property type="match status" value="1"/>
</dbReference>
<feature type="transmembrane region" description="Helical" evidence="2">
    <location>
        <begin position="256"/>
        <end position="275"/>
    </location>
</feature>
<keyword evidence="2" id="KW-0812">Transmembrane</keyword>
<feature type="transmembrane region" description="Helical" evidence="2">
    <location>
        <begin position="126"/>
        <end position="144"/>
    </location>
</feature>
<name>A0A4Q1KY22_9CELL</name>
<accession>A0A4Q1KY22</accession>
<feature type="transmembrane region" description="Helical" evidence="2">
    <location>
        <begin position="218"/>
        <end position="235"/>
    </location>
</feature>
<dbReference type="STRING" id="1713.GCA_000718325_02283"/>
<protein>
    <submittedName>
        <fullName evidence="5">Phosphatase PAP2 family protein</fullName>
    </submittedName>
</protein>
<evidence type="ECO:0000259" key="3">
    <source>
        <dbReference type="SMART" id="SM00014"/>
    </source>
</evidence>
<feature type="transmembrane region" description="Helical" evidence="2">
    <location>
        <begin position="295"/>
        <end position="317"/>
    </location>
</feature>
<dbReference type="Proteomes" id="UP000290517">
    <property type="component" value="Unassembled WGS sequence"/>
</dbReference>
<dbReference type="InterPro" id="IPR000326">
    <property type="entry name" value="PAP2/HPO"/>
</dbReference>
<reference evidence="6 7" key="1">
    <citation type="submission" date="2019-01" db="EMBL/GenBank/DDBJ databases">
        <title>Oerskovia turbata Genome sequencing and assembly.</title>
        <authorList>
            <person name="Dou T."/>
        </authorList>
    </citation>
    <scope>NUCLEOTIDE SEQUENCE [LARGE SCALE GENOMIC DNA]</scope>
    <source>
        <strain evidence="5 6">JCM12123</strain>
        <strain evidence="4 7">JCM3160</strain>
    </source>
</reference>
<evidence type="ECO:0000313" key="4">
    <source>
        <dbReference type="EMBL" id="RXR25036.1"/>
    </source>
</evidence>
<evidence type="ECO:0000256" key="2">
    <source>
        <dbReference type="SAM" id="Phobius"/>
    </source>
</evidence>
<feature type="transmembrane region" description="Helical" evidence="2">
    <location>
        <begin position="101"/>
        <end position="119"/>
    </location>
</feature>
<gene>
    <name evidence="4" type="ORF">EQW73_12180</name>
    <name evidence="5" type="ORF">EQW78_06150</name>
</gene>
<dbReference type="Gene3D" id="1.20.144.10">
    <property type="entry name" value="Phosphatidic acid phosphatase type 2/haloperoxidase"/>
    <property type="match status" value="1"/>
</dbReference>
<feature type="transmembrane region" description="Helical" evidence="2">
    <location>
        <begin position="164"/>
        <end position="184"/>
    </location>
</feature>
<dbReference type="SMART" id="SM00014">
    <property type="entry name" value="acidPPc"/>
    <property type="match status" value="1"/>
</dbReference>
<proteinExistence type="predicted"/>
<organism evidence="5 6">
    <name type="scientific">Oerskovia turbata</name>
    <dbReference type="NCBI Taxonomy" id="1713"/>
    <lineage>
        <taxon>Bacteria</taxon>
        <taxon>Bacillati</taxon>
        <taxon>Actinomycetota</taxon>
        <taxon>Actinomycetes</taxon>
        <taxon>Micrococcales</taxon>
        <taxon>Cellulomonadaceae</taxon>
        <taxon>Oerskovia</taxon>
    </lineage>
</organism>
<feature type="region of interest" description="Disordered" evidence="1">
    <location>
        <begin position="1"/>
        <end position="34"/>
    </location>
</feature>
<evidence type="ECO:0000256" key="1">
    <source>
        <dbReference type="SAM" id="MobiDB-lite"/>
    </source>
</evidence>
<sequence>MTYGGRVSFPPPPTTQPTARPLGPPRAVGARPVHAPSTGATHVGARVAASMTALAAVVLVWQVWQYFVATEEGQHLDQAALRGSDYGRGTLWALGEPVLDVVSVSFVVLGLGTAMGIALLRRRWGLAVQVAFVVVGSNITTQLLKKSVLDRPDLIGGGWGVGNTLPSGHTTVAASVAVALLLAVPRAARPVVAVLGGTYTAATGVSTLIGHWHRPSDVVAALLVVTAWTALALALTPTSALDPVPARGSGAYPGSVVVAVLLFLGAGAALLGAAWCLREVHPASWDMTDLAETTAYVGGALGVVAVTAISFAVLLLLRQATSRPET</sequence>
<comment type="caution">
    <text evidence="5">The sequence shown here is derived from an EMBL/GenBank/DDBJ whole genome shotgun (WGS) entry which is preliminary data.</text>
</comment>
<evidence type="ECO:0000313" key="7">
    <source>
        <dbReference type="Proteomes" id="UP000290517"/>
    </source>
</evidence>